<dbReference type="EMBL" id="JAFIRN010000007">
    <property type="protein sequence ID" value="KAG5845710.1"/>
    <property type="molecule type" value="Genomic_DNA"/>
</dbReference>
<reference evidence="3" key="3">
    <citation type="submission" date="2021-01" db="EMBL/GenBank/DDBJ databases">
        <title>A chromosome-scale assembly of European eel, Anguilla anguilla.</title>
        <authorList>
            <person name="Henkel C."/>
            <person name="Jong-Raadsen S.A."/>
            <person name="Dufour S."/>
            <person name="Weltzien F.-A."/>
            <person name="Palstra A.P."/>
            <person name="Pelster B."/>
            <person name="Spaink H.P."/>
            <person name="Van Den Thillart G.E."/>
            <person name="Jansen H."/>
            <person name="Zahm M."/>
            <person name="Klopp C."/>
            <person name="Cedric C."/>
            <person name="Louis A."/>
            <person name="Berthelot C."/>
            <person name="Parey E."/>
            <person name="Roest Crollius H."/>
            <person name="Montfort J."/>
            <person name="Robinson-Rechavi M."/>
            <person name="Bucao C."/>
            <person name="Bouchez O."/>
            <person name="Gislard M."/>
            <person name="Lluch J."/>
            <person name="Milhes M."/>
            <person name="Lampietro C."/>
            <person name="Lopez Roques C."/>
            <person name="Donnadieu C."/>
            <person name="Braasch I."/>
            <person name="Desvignes T."/>
            <person name="Postlethwait J."/>
            <person name="Bobe J."/>
            <person name="Guiguen Y."/>
            <person name="Dirks R."/>
        </authorList>
    </citation>
    <scope>NUCLEOTIDE SEQUENCE</scope>
    <source>
        <strain evidence="3">Tag_6206</strain>
        <tissue evidence="3">Liver</tissue>
    </source>
</reference>
<evidence type="ECO:0000256" key="1">
    <source>
        <dbReference type="SAM" id="MobiDB-lite"/>
    </source>
</evidence>
<proteinExistence type="predicted"/>
<dbReference type="EMBL" id="GBXM01009781">
    <property type="protein sequence ID" value="JAH98796.1"/>
    <property type="molecule type" value="Transcribed_RNA"/>
</dbReference>
<evidence type="ECO:0000313" key="3">
    <source>
        <dbReference type="EMBL" id="KAG5845710.1"/>
    </source>
</evidence>
<keyword evidence="4" id="KW-1185">Reference proteome</keyword>
<feature type="region of interest" description="Disordered" evidence="1">
    <location>
        <begin position="21"/>
        <end position="41"/>
    </location>
</feature>
<dbReference type="AlphaFoldDB" id="A0A0E9X8P0"/>
<dbReference type="Proteomes" id="UP001044222">
    <property type="component" value="Chromosome 7"/>
</dbReference>
<protein>
    <submittedName>
        <fullName evidence="2">Uncharacterized protein</fullName>
    </submittedName>
</protein>
<name>A0A0E9X8P0_ANGAN</name>
<accession>A0A0E9X8P0</accession>
<evidence type="ECO:0000313" key="2">
    <source>
        <dbReference type="EMBL" id="JAH98796.1"/>
    </source>
</evidence>
<organism evidence="2">
    <name type="scientific">Anguilla anguilla</name>
    <name type="common">European freshwater eel</name>
    <name type="synonym">Muraena anguilla</name>
    <dbReference type="NCBI Taxonomy" id="7936"/>
    <lineage>
        <taxon>Eukaryota</taxon>
        <taxon>Metazoa</taxon>
        <taxon>Chordata</taxon>
        <taxon>Craniata</taxon>
        <taxon>Vertebrata</taxon>
        <taxon>Euteleostomi</taxon>
        <taxon>Actinopterygii</taxon>
        <taxon>Neopterygii</taxon>
        <taxon>Teleostei</taxon>
        <taxon>Anguilliformes</taxon>
        <taxon>Anguillidae</taxon>
        <taxon>Anguilla</taxon>
    </lineage>
</organism>
<sequence length="57" mass="6964">MWSGCILLRTTTSPIFQRRLKTSRKTWKQRKNPQSDGRRRKLFQALIPRFERDDMVQ</sequence>
<evidence type="ECO:0000313" key="4">
    <source>
        <dbReference type="Proteomes" id="UP001044222"/>
    </source>
</evidence>
<reference evidence="2" key="1">
    <citation type="submission" date="2014-11" db="EMBL/GenBank/DDBJ databases">
        <authorList>
            <person name="Amaro Gonzalez C."/>
        </authorList>
    </citation>
    <scope>NUCLEOTIDE SEQUENCE</scope>
</reference>
<reference evidence="2" key="2">
    <citation type="journal article" date="2015" name="Fish Shellfish Immunol.">
        <title>Early steps in the European eel (Anguilla anguilla)-Vibrio vulnificus interaction in the gills: Role of the RtxA13 toxin.</title>
        <authorList>
            <person name="Callol A."/>
            <person name="Pajuelo D."/>
            <person name="Ebbesson L."/>
            <person name="Teles M."/>
            <person name="MacKenzie S."/>
            <person name="Amaro C."/>
        </authorList>
    </citation>
    <scope>NUCLEOTIDE SEQUENCE</scope>
</reference>
<feature type="compositionally biased region" description="Basic residues" evidence="1">
    <location>
        <begin position="21"/>
        <end position="31"/>
    </location>
</feature>
<gene>
    <name evidence="3" type="ORF">ANANG_G00142140</name>
</gene>